<gene>
    <name evidence="5" type="ORF">MOBUDSM44075_03766</name>
</gene>
<feature type="compositionally biased region" description="Pro residues" evidence="3">
    <location>
        <begin position="452"/>
        <end position="462"/>
    </location>
</feature>
<dbReference type="AlphaFoldDB" id="A0A0J6VWB4"/>
<keyword evidence="4" id="KW-1133">Transmembrane helix</keyword>
<dbReference type="InterPro" id="IPR029058">
    <property type="entry name" value="AB_hydrolase_fold"/>
</dbReference>
<accession>A0A0J6VWB4</accession>
<comment type="subcellular location">
    <subcellularLocation>
        <location evidence="1">Secreted</location>
    </subcellularLocation>
</comment>
<dbReference type="PANTHER" id="PTHR48098:SF1">
    <property type="entry name" value="DIACYLGLYCEROL ACYLTRANSFERASE_MYCOLYLTRANSFERASE AG85A"/>
    <property type="match status" value="1"/>
</dbReference>
<dbReference type="GO" id="GO:0016747">
    <property type="term" value="F:acyltransferase activity, transferring groups other than amino-acyl groups"/>
    <property type="evidence" value="ECO:0007669"/>
    <property type="project" value="TreeGrafter"/>
</dbReference>
<dbReference type="SUPFAM" id="SSF53474">
    <property type="entry name" value="alpha/beta-Hydrolases"/>
    <property type="match status" value="1"/>
</dbReference>
<name>A0A0J6VWB4_9MYCO</name>
<dbReference type="Pfam" id="PF00756">
    <property type="entry name" value="Esterase"/>
    <property type="match status" value="1"/>
</dbReference>
<evidence type="ECO:0000256" key="4">
    <source>
        <dbReference type="SAM" id="Phobius"/>
    </source>
</evidence>
<feature type="transmembrane region" description="Helical" evidence="4">
    <location>
        <begin position="115"/>
        <end position="135"/>
    </location>
</feature>
<evidence type="ECO:0000313" key="5">
    <source>
        <dbReference type="EMBL" id="KMO73692.1"/>
    </source>
</evidence>
<evidence type="ECO:0000313" key="6">
    <source>
        <dbReference type="Proteomes" id="UP000036313"/>
    </source>
</evidence>
<proteinExistence type="predicted"/>
<protein>
    <submittedName>
        <fullName evidence="5">Putative esterase</fullName>
    </submittedName>
</protein>
<dbReference type="Proteomes" id="UP000036313">
    <property type="component" value="Unassembled WGS sequence"/>
</dbReference>
<keyword evidence="4" id="KW-0812">Transmembrane</keyword>
<dbReference type="PANTHER" id="PTHR48098">
    <property type="entry name" value="ENTEROCHELIN ESTERASE-RELATED"/>
    <property type="match status" value="1"/>
</dbReference>
<sequence length="471" mass="49728">MTTSGPFSQTFWESTRHHLSLMHGWLPVVVQVLAFVALVTAIGWRTRRWRLVWLPWSAVIGVMLTVGAYWYTETAGVADDSNPAPQTLWVWIALSGIAVGVLVSGWRDAQWWRRAVALAAVPLCALCAGLALNLWTGYFPTVQTAWSQLTAGPLPDQTDQVTVKAMQRTHTIPIKGSVVPVDIPDTASGFKHRGEFVYLPPAWYATDPAPALPTVMMIGGEFNTPADWMRAGNAIKILDDFAAAHHGVAPVVVFVDPGGAFNNDTECVNGSRGQSADHLTRDVVPYMRANFGVSAAAANWGVVGWSMGGTCAVDLAVMHPDMFSAFEDIAGDLAPNSGNQAQTVARLFGGNSAAYASFDPSTVITRHGAYHGLQGWFDVNGPVPGSGTGKPNDQAVAASTLCSLGSKSGIDCAVVNQPGNHDWPFASTAFATALPWMAGAIGTPGVPPVALPGGPPVPPPPAAMVEKTAAR</sequence>
<feature type="transmembrane region" description="Helical" evidence="4">
    <location>
        <begin position="84"/>
        <end position="103"/>
    </location>
</feature>
<feature type="transmembrane region" description="Helical" evidence="4">
    <location>
        <begin position="24"/>
        <end position="44"/>
    </location>
</feature>
<dbReference type="Gene3D" id="3.40.50.1820">
    <property type="entry name" value="alpha/beta hydrolase"/>
    <property type="match status" value="1"/>
</dbReference>
<reference evidence="5 6" key="1">
    <citation type="journal article" date="2015" name="Genome Biol. Evol.">
        <title>Characterization of Three Mycobacterium spp. with Potential Use in Bioremediation by Genome Sequencing and Comparative Genomics.</title>
        <authorList>
            <person name="Das S."/>
            <person name="Pettersson B.M."/>
            <person name="Behra P.R."/>
            <person name="Ramesh M."/>
            <person name="Dasgupta S."/>
            <person name="Bhattacharya A."/>
            <person name="Kirsebom L.A."/>
        </authorList>
    </citation>
    <scope>NUCLEOTIDE SEQUENCE [LARGE SCALE GENOMIC DNA]</scope>
    <source>
        <strain evidence="5 6">DSM 44075</strain>
    </source>
</reference>
<dbReference type="InterPro" id="IPR000801">
    <property type="entry name" value="Esterase-like"/>
</dbReference>
<evidence type="ECO:0000256" key="1">
    <source>
        <dbReference type="ARBA" id="ARBA00004613"/>
    </source>
</evidence>
<dbReference type="InterPro" id="IPR050583">
    <property type="entry name" value="Mycobacterial_A85_antigen"/>
</dbReference>
<dbReference type="GO" id="GO:0005576">
    <property type="term" value="C:extracellular region"/>
    <property type="evidence" value="ECO:0007669"/>
    <property type="project" value="UniProtKB-SubCell"/>
</dbReference>
<evidence type="ECO:0000256" key="3">
    <source>
        <dbReference type="SAM" id="MobiDB-lite"/>
    </source>
</evidence>
<dbReference type="PATRIC" id="fig|1807.14.peg.3788"/>
<evidence type="ECO:0000256" key="2">
    <source>
        <dbReference type="ARBA" id="ARBA00022525"/>
    </source>
</evidence>
<comment type="caution">
    <text evidence="5">The sequence shown here is derived from an EMBL/GenBank/DDBJ whole genome shotgun (WGS) entry which is preliminary data.</text>
</comment>
<keyword evidence="2" id="KW-0964">Secreted</keyword>
<keyword evidence="4" id="KW-0472">Membrane</keyword>
<feature type="transmembrane region" description="Helical" evidence="4">
    <location>
        <begin position="51"/>
        <end position="72"/>
    </location>
</feature>
<feature type="region of interest" description="Disordered" evidence="3">
    <location>
        <begin position="452"/>
        <end position="471"/>
    </location>
</feature>
<dbReference type="EMBL" id="JYNU01000025">
    <property type="protein sequence ID" value="KMO73692.1"/>
    <property type="molecule type" value="Genomic_DNA"/>
</dbReference>
<organism evidence="5 6">
    <name type="scientific">Mycolicibacterium obuense</name>
    <dbReference type="NCBI Taxonomy" id="1807"/>
    <lineage>
        <taxon>Bacteria</taxon>
        <taxon>Bacillati</taxon>
        <taxon>Actinomycetota</taxon>
        <taxon>Actinomycetes</taxon>
        <taxon>Mycobacteriales</taxon>
        <taxon>Mycobacteriaceae</taxon>
        <taxon>Mycolicibacterium</taxon>
    </lineage>
</organism>